<dbReference type="GO" id="GO:0003977">
    <property type="term" value="F:UDP-N-acetylglucosamine diphosphorylase activity"/>
    <property type="evidence" value="ECO:0007669"/>
    <property type="project" value="UniProtKB-UniRule"/>
</dbReference>
<dbReference type="PANTHER" id="PTHR43584:SF3">
    <property type="entry name" value="BIFUNCTIONAL PROTEIN GLMU"/>
    <property type="match status" value="1"/>
</dbReference>
<keyword evidence="7 18" id="KW-0479">Metal-binding</keyword>
<dbReference type="GO" id="GO:0016020">
    <property type="term" value="C:membrane"/>
    <property type="evidence" value="ECO:0007669"/>
    <property type="project" value="GOC"/>
</dbReference>
<dbReference type="GO" id="GO:0000287">
    <property type="term" value="F:magnesium ion binding"/>
    <property type="evidence" value="ECO:0007669"/>
    <property type="project" value="UniProtKB-UniRule"/>
</dbReference>
<dbReference type="NCBIfam" id="TIGR01173">
    <property type="entry name" value="glmU"/>
    <property type="match status" value="1"/>
</dbReference>
<evidence type="ECO:0000256" key="10">
    <source>
        <dbReference type="ARBA" id="ARBA00022960"/>
    </source>
</evidence>
<dbReference type="InterPro" id="IPR005882">
    <property type="entry name" value="Bifunctional_GlmU"/>
</dbReference>
<dbReference type="EC" id="2.3.1.157" evidence="18"/>
<dbReference type="InterPro" id="IPR025877">
    <property type="entry name" value="MobA-like_NTP_Trfase"/>
</dbReference>
<sequence length="434" mass="47961">MKQKSISIVILAAGKGSRMKSSKAKVLHTISGKPMLYHIIKESRKISDDITVVVAHQKEAVVETMQSYFDDICFVEQDAKNYPGTGGAMMQVEPKHDKVLVLNGDMPLITADALKGFLELEADIIMSIFDLEDPDGYGRVIIRNNHVEYIVEQKDADEAELNVTTVNAGVYAFSKVILERYIPDLSNDNAQQEYYLTDIIAMANEDESSIVPLLVDEEHFKGVNSKKDLADTEEIMQNRIRTKWMNAGVTMQLPATIYIEEDVVFGGECIVENGCRITGKSKIINSHIKAGSVVEESTLKNSDCGPMAHLRPLSHIEDTHIGNFVEVKKSTLKGVKAGHLSYLGDAEIDEGTNIGAGTITCNYDGVKKYKTRIGKNVFIGSDSQLVAPITIEDNVMIAAGTTVTSGKIKSGNLVLSRTKMRFVKDFYYKFFGKK</sequence>
<dbReference type="KEGG" id="ssei:FJR45_05705"/>
<feature type="binding site" evidence="18">
    <location>
        <position position="224"/>
    </location>
    <ligand>
        <name>UDP-N-acetyl-alpha-D-glucosamine</name>
        <dbReference type="ChEBI" id="CHEBI:57705"/>
    </ligand>
</feature>
<dbReference type="InterPro" id="IPR038009">
    <property type="entry name" value="GlmU_C_LbH"/>
</dbReference>
<feature type="binding site" evidence="18">
    <location>
        <position position="224"/>
    </location>
    <ligand>
        <name>Mg(2+)</name>
        <dbReference type="ChEBI" id="CHEBI:18420"/>
    </ligand>
</feature>
<keyword evidence="13 18" id="KW-0012">Acyltransferase</keyword>
<dbReference type="PANTHER" id="PTHR43584">
    <property type="entry name" value="NUCLEOTIDYL TRANSFERASE"/>
    <property type="match status" value="1"/>
</dbReference>
<feature type="binding site" evidence="18">
    <location>
        <position position="342"/>
    </location>
    <ligand>
        <name>UDP-N-acetyl-alpha-D-glucosamine</name>
        <dbReference type="ChEBI" id="CHEBI:57705"/>
    </ligand>
</feature>
<evidence type="ECO:0000256" key="11">
    <source>
        <dbReference type="ARBA" id="ARBA00022984"/>
    </source>
</evidence>
<evidence type="ECO:0000259" key="19">
    <source>
        <dbReference type="Pfam" id="PF12804"/>
    </source>
</evidence>
<keyword evidence="11 18" id="KW-0573">Peptidoglycan synthesis</keyword>
<dbReference type="Pfam" id="PF12804">
    <property type="entry name" value="NTP_transf_3"/>
    <property type="match status" value="1"/>
</dbReference>
<evidence type="ECO:0000256" key="15">
    <source>
        <dbReference type="ARBA" id="ARBA00048247"/>
    </source>
</evidence>
<dbReference type="GO" id="GO:0005737">
    <property type="term" value="C:cytoplasm"/>
    <property type="evidence" value="ECO:0007669"/>
    <property type="project" value="UniProtKB-SubCell"/>
</dbReference>
<keyword evidence="8 18" id="KW-0677">Repeat</keyword>
<reference evidence="20 21" key="1">
    <citation type="submission" date="2019-06" db="EMBL/GenBank/DDBJ databases">
        <title>Sulfurimonas gotlandica sp. nov., a chemoautotrophic and psychrotolerant epsilonproteobacterium isolated from a pelagic redoxcline, and an emended description of the genus Sulfurimonas.</title>
        <authorList>
            <person name="Wang S."/>
            <person name="Jiang L."/>
            <person name="Shao Z."/>
        </authorList>
    </citation>
    <scope>NUCLEOTIDE SEQUENCE [LARGE SCALE GENOMIC DNA]</scope>
    <source>
        <strain evidence="20 21">S2-6</strain>
    </source>
</reference>
<feature type="binding site" evidence="18">
    <location>
        <position position="311"/>
    </location>
    <ligand>
        <name>UDP-N-acetyl-alpha-D-glucosamine</name>
        <dbReference type="ChEBI" id="CHEBI:57705"/>
    </ligand>
</feature>
<comment type="pathway">
    <text evidence="18">Bacterial outer membrane biogenesis; LPS lipid A biosynthesis.</text>
</comment>
<dbReference type="SUPFAM" id="SSF53448">
    <property type="entry name" value="Nucleotide-diphospho-sugar transferases"/>
    <property type="match status" value="1"/>
</dbReference>
<dbReference type="HAMAP" id="MF_01631">
    <property type="entry name" value="GlmU"/>
    <property type="match status" value="1"/>
</dbReference>
<feature type="binding site" evidence="18">
    <location>
        <begin position="11"/>
        <end position="14"/>
    </location>
    <ligand>
        <name>UDP-N-acetyl-alpha-D-glucosamine</name>
        <dbReference type="ChEBI" id="CHEBI:57705"/>
    </ligand>
</feature>
<comment type="cofactor">
    <cofactor evidence="18">
        <name>Mg(2+)</name>
        <dbReference type="ChEBI" id="CHEBI:18420"/>
    </cofactor>
    <text evidence="18">Binds 1 Mg(2+) ion per subunit.</text>
</comment>
<feature type="binding site" evidence="18">
    <location>
        <position position="138"/>
    </location>
    <ligand>
        <name>UDP-N-acetyl-alpha-D-glucosamine</name>
        <dbReference type="ChEBI" id="CHEBI:57705"/>
    </ligand>
</feature>
<dbReference type="Proteomes" id="UP000593719">
    <property type="component" value="Chromosome"/>
</dbReference>
<feature type="binding site" evidence="18">
    <location>
        <position position="353"/>
    </location>
    <ligand>
        <name>UDP-N-acetyl-alpha-D-glucosamine</name>
        <dbReference type="ChEBI" id="CHEBI:57705"/>
    </ligand>
</feature>
<feature type="binding site" evidence="18">
    <location>
        <position position="167"/>
    </location>
    <ligand>
        <name>UDP-N-acetyl-alpha-D-glucosamine</name>
        <dbReference type="ChEBI" id="CHEBI:57705"/>
    </ligand>
</feature>
<dbReference type="GO" id="GO:0008360">
    <property type="term" value="P:regulation of cell shape"/>
    <property type="evidence" value="ECO:0007669"/>
    <property type="project" value="UniProtKB-KW"/>
</dbReference>
<dbReference type="GO" id="GO:0006048">
    <property type="term" value="P:UDP-N-acetylglucosamine biosynthetic process"/>
    <property type="evidence" value="ECO:0007669"/>
    <property type="project" value="UniProtKB-UniPathway"/>
</dbReference>
<dbReference type="GO" id="GO:0009245">
    <property type="term" value="P:lipid A biosynthetic process"/>
    <property type="evidence" value="ECO:0007669"/>
    <property type="project" value="UniProtKB-UniRule"/>
</dbReference>
<feature type="binding site" evidence="18">
    <location>
        <position position="25"/>
    </location>
    <ligand>
        <name>UDP-N-acetyl-alpha-D-glucosamine</name>
        <dbReference type="ChEBI" id="CHEBI:57705"/>
    </ligand>
</feature>
<evidence type="ECO:0000256" key="18">
    <source>
        <dbReference type="HAMAP-Rule" id="MF_01631"/>
    </source>
</evidence>
<dbReference type="GO" id="GO:0019134">
    <property type="term" value="F:glucosamine-1-phosphate N-acetyltransferase activity"/>
    <property type="evidence" value="ECO:0007669"/>
    <property type="project" value="UniProtKB-UniRule"/>
</dbReference>
<name>A0A7M1B439_9BACT</name>
<feature type="binding site" evidence="18">
    <location>
        <position position="328"/>
    </location>
    <ligand>
        <name>UDP-N-acetyl-alpha-D-glucosamine</name>
        <dbReference type="ChEBI" id="CHEBI:57705"/>
    </ligand>
</feature>
<feature type="binding site" evidence="18">
    <location>
        <position position="381"/>
    </location>
    <ligand>
        <name>acetyl-CoA</name>
        <dbReference type="ChEBI" id="CHEBI:57288"/>
    </ligand>
</feature>
<comment type="similarity">
    <text evidence="3 18">In the N-terminal section; belongs to the N-acetylglucosamine-1-phosphate uridyltransferase family.</text>
</comment>
<comment type="similarity">
    <text evidence="2 18">In the C-terminal section; belongs to the transferase hexapeptide repeat family.</text>
</comment>
<dbReference type="InterPro" id="IPR011004">
    <property type="entry name" value="Trimer_LpxA-like_sf"/>
</dbReference>
<dbReference type="EMBL" id="CP041235">
    <property type="protein sequence ID" value="QOP43472.1"/>
    <property type="molecule type" value="Genomic_DNA"/>
</dbReference>
<evidence type="ECO:0000256" key="14">
    <source>
        <dbReference type="ARBA" id="ARBA00023316"/>
    </source>
</evidence>
<feature type="domain" description="MobA-like NTP transferase" evidence="19">
    <location>
        <begin position="9"/>
        <end position="120"/>
    </location>
</feature>
<comment type="catalytic activity">
    <reaction evidence="16 18">
        <text>N-acetyl-alpha-D-glucosamine 1-phosphate + UTP + H(+) = UDP-N-acetyl-alpha-D-glucosamine + diphosphate</text>
        <dbReference type="Rhea" id="RHEA:13509"/>
        <dbReference type="ChEBI" id="CHEBI:15378"/>
        <dbReference type="ChEBI" id="CHEBI:33019"/>
        <dbReference type="ChEBI" id="CHEBI:46398"/>
        <dbReference type="ChEBI" id="CHEBI:57705"/>
        <dbReference type="ChEBI" id="CHEBI:57776"/>
        <dbReference type="EC" id="2.7.7.23"/>
    </reaction>
</comment>
<dbReference type="InterPro" id="IPR029044">
    <property type="entry name" value="Nucleotide-diphossugar_trans"/>
</dbReference>
<proteinExistence type="inferred from homology"/>
<evidence type="ECO:0000256" key="7">
    <source>
        <dbReference type="ARBA" id="ARBA00022723"/>
    </source>
</evidence>
<keyword evidence="6 18" id="KW-0548">Nucleotidyltransferase</keyword>
<dbReference type="InterPro" id="IPR050065">
    <property type="entry name" value="GlmU-like"/>
</dbReference>
<feature type="binding site" evidence="18">
    <location>
        <position position="105"/>
    </location>
    <ligand>
        <name>Mg(2+)</name>
        <dbReference type="ChEBI" id="CHEBI:18420"/>
    </ligand>
</feature>
<comment type="subunit">
    <text evidence="18">Homotrimer.</text>
</comment>
<evidence type="ECO:0000313" key="20">
    <source>
        <dbReference type="EMBL" id="QOP43472.1"/>
    </source>
</evidence>
<comment type="pathway">
    <text evidence="18">Nucleotide-sugar biosynthesis; UDP-N-acetyl-alpha-D-glucosamine biosynthesis; UDP-N-acetyl-alpha-D-glucosamine from N-acetyl-alpha-D-glucosamine 1-phosphate: step 1/1.</text>
</comment>
<comment type="function">
    <text evidence="17 18">Catalyzes the last two sequential reactions in the de novo biosynthetic pathway for UDP-N-acetylglucosamine (UDP-GlcNAc). The C-terminal domain catalyzes the transfer of acetyl group from acetyl coenzyme A to glucosamine-1-phosphate (GlcN-1-P) to produce N-acetylglucosamine-1-phosphate (GlcNAc-1-P), which is converted into UDP-GlcNAc by the transfer of uridine 5-monophosphate (from uridine 5-triphosphate), a reaction catalyzed by the N-terminal domain.</text>
</comment>
<gene>
    <name evidence="18 20" type="primary">glmU</name>
    <name evidence="20" type="ORF">FJR45_05705</name>
</gene>
<feature type="binding site" evidence="18">
    <location>
        <begin position="84"/>
        <end position="85"/>
    </location>
    <ligand>
        <name>UDP-N-acetyl-alpha-D-glucosamine</name>
        <dbReference type="ChEBI" id="CHEBI:57705"/>
    </ligand>
</feature>
<feature type="region of interest" description="Pyrophosphorylase" evidence="18">
    <location>
        <begin position="1"/>
        <end position="226"/>
    </location>
</feature>
<evidence type="ECO:0000256" key="2">
    <source>
        <dbReference type="ARBA" id="ARBA00007707"/>
    </source>
</evidence>
<feature type="region of interest" description="N-acetyltransferase" evidence="18">
    <location>
        <begin position="248"/>
        <end position="434"/>
    </location>
</feature>
<keyword evidence="10 18" id="KW-0133">Cell shape</keyword>
<comment type="catalytic activity">
    <reaction evidence="15 18">
        <text>alpha-D-glucosamine 1-phosphate + acetyl-CoA = N-acetyl-alpha-D-glucosamine 1-phosphate + CoA + H(+)</text>
        <dbReference type="Rhea" id="RHEA:13725"/>
        <dbReference type="ChEBI" id="CHEBI:15378"/>
        <dbReference type="ChEBI" id="CHEBI:57287"/>
        <dbReference type="ChEBI" id="CHEBI:57288"/>
        <dbReference type="ChEBI" id="CHEBI:57776"/>
        <dbReference type="ChEBI" id="CHEBI:58516"/>
        <dbReference type="EC" id="2.3.1.157"/>
    </reaction>
</comment>
<feature type="active site" description="Proton acceptor" evidence="18">
    <location>
        <position position="339"/>
    </location>
</feature>
<feature type="binding site" evidence="18">
    <location>
        <position position="152"/>
    </location>
    <ligand>
        <name>UDP-N-acetyl-alpha-D-glucosamine</name>
        <dbReference type="ChEBI" id="CHEBI:57705"/>
    </ligand>
</feature>
<evidence type="ECO:0000313" key="21">
    <source>
        <dbReference type="Proteomes" id="UP000593719"/>
    </source>
</evidence>
<dbReference type="GO" id="GO:0009252">
    <property type="term" value="P:peptidoglycan biosynthetic process"/>
    <property type="evidence" value="ECO:0007669"/>
    <property type="project" value="UniProtKB-UniRule"/>
</dbReference>
<evidence type="ECO:0000256" key="12">
    <source>
        <dbReference type="ARBA" id="ARBA00023268"/>
    </source>
</evidence>
<dbReference type="GO" id="GO:0071555">
    <property type="term" value="P:cell wall organization"/>
    <property type="evidence" value="ECO:0007669"/>
    <property type="project" value="UniProtKB-KW"/>
</dbReference>
<keyword evidence="4 18" id="KW-0963">Cytoplasm</keyword>
<dbReference type="CDD" id="cd03353">
    <property type="entry name" value="LbH_GlmU_C"/>
    <property type="match status" value="1"/>
</dbReference>
<dbReference type="NCBIfam" id="NF010939">
    <property type="entry name" value="PRK14359.1"/>
    <property type="match status" value="1"/>
</dbReference>
<evidence type="ECO:0000256" key="13">
    <source>
        <dbReference type="ARBA" id="ARBA00023315"/>
    </source>
</evidence>
<dbReference type="InterPro" id="IPR001451">
    <property type="entry name" value="Hexapep"/>
</dbReference>
<keyword evidence="9 18" id="KW-0460">Magnesium</keyword>
<protein>
    <recommendedName>
        <fullName evidence="18">Bifunctional protein GlmU</fullName>
    </recommendedName>
    <domain>
        <recommendedName>
            <fullName evidence="18">UDP-N-acetylglucosamine pyrophosphorylase</fullName>
            <ecNumber evidence="18">2.7.7.23</ecNumber>
        </recommendedName>
        <alternativeName>
            <fullName evidence="18">N-acetylglucosamine-1-phosphate uridyltransferase</fullName>
        </alternativeName>
    </domain>
    <domain>
        <recommendedName>
            <fullName evidence="18">Glucosamine-1-phosphate N-acetyltransferase</fullName>
            <ecNumber evidence="18">2.3.1.157</ecNumber>
        </recommendedName>
    </domain>
</protein>
<dbReference type="Pfam" id="PF00132">
    <property type="entry name" value="Hexapep"/>
    <property type="match status" value="1"/>
</dbReference>
<comment type="subcellular location">
    <subcellularLocation>
        <location evidence="1 18">Cytoplasm</location>
    </subcellularLocation>
</comment>
<dbReference type="UniPathway" id="UPA00973"/>
<evidence type="ECO:0000256" key="4">
    <source>
        <dbReference type="ARBA" id="ARBA00022490"/>
    </source>
</evidence>
<comment type="pathway">
    <text evidence="18">Nucleotide-sugar biosynthesis; UDP-N-acetyl-alpha-D-glucosamine biosynthesis; N-acetyl-alpha-D-glucosamine 1-phosphate from alpha-D-glucosamine 6-phosphate (route II): step 2/2.</text>
</comment>
<evidence type="ECO:0000256" key="6">
    <source>
        <dbReference type="ARBA" id="ARBA00022695"/>
    </source>
</evidence>
<feature type="binding site" evidence="18">
    <location>
        <position position="399"/>
    </location>
    <ligand>
        <name>acetyl-CoA</name>
        <dbReference type="ChEBI" id="CHEBI:57288"/>
    </ligand>
</feature>
<keyword evidence="12 18" id="KW-0511">Multifunctional enzyme</keyword>
<keyword evidence="21" id="KW-1185">Reference proteome</keyword>
<evidence type="ECO:0000256" key="5">
    <source>
        <dbReference type="ARBA" id="ARBA00022679"/>
    </source>
</evidence>
<evidence type="ECO:0000256" key="3">
    <source>
        <dbReference type="ARBA" id="ARBA00007947"/>
    </source>
</evidence>
<keyword evidence="5 18" id="KW-0808">Transferase</keyword>
<dbReference type="EC" id="2.7.7.23" evidence="18"/>
<feature type="binding site" evidence="18">
    <location>
        <position position="356"/>
    </location>
    <ligand>
        <name>acetyl-CoA</name>
        <dbReference type="ChEBI" id="CHEBI:57288"/>
    </ligand>
</feature>
<dbReference type="SUPFAM" id="SSF51161">
    <property type="entry name" value="Trimeric LpxA-like enzymes"/>
    <property type="match status" value="1"/>
</dbReference>
<evidence type="ECO:0000256" key="1">
    <source>
        <dbReference type="ARBA" id="ARBA00004496"/>
    </source>
</evidence>
<feature type="binding site" evidence="18">
    <location>
        <begin position="362"/>
        <end position="363"/>
    </location>
    <ligand>
        <name>acetyl-CoA</name>
        <dbReference type="ChEBI" id="CHEBI:57288"/>
    </ligand>
</feature>
<dbReference type="UniPathway" id="UPA00113">
    <property type="reaction ID" value="UER00532"/>
</dbReference>
<evidence type="ECO:0000256" key="16">
    <source>
        <dbReference type="ARBA" id="ARBA00048493"/>
    </source>
</evidence>
<evidence type="ECO:0000256" key="8">
    <source>
        <dbReference type="ARBA" id="ARBA00022737"/>
    </source>
</evidence>
<dbReference type="RefSeq" id="WP_193151757.1">
    <property type="nucleotide sequence ID" value="NZ_CP041235.1"/>
</dbReference>
<organism evidence="20 21">
    <name type="scientific">Sulfurimonas sediminis</name>
    <dbReference type="NCBI Taxonomy" id="2590020"/>
    <lineage>
        <taxon>Bacteria</taxon>
        <taxon>Pseudomonadati</taxon>
        <taxon>Campylobacterota</taxon>
        <taxon>Epsilonproteobacteria</taxon>
        <taxon>Campylobacterales</taxon>
        <taxon>Sulfurimonadaceae</taxon>
        <taxon>Sulfurimonas</taxon>
    </lineage>
</organism>
<dbReference type="Gene3D" id="2.160.10.10">
    <property type="entry name" value="Hexapeptide repeat proteins"/>
    <property type="match status" value="1"/>
</dbReference>
<evidence type="ECO:0000256" key="17">
    <source>
        <dbReference type="ARBA" id="ARBA00049628"/>
    </source>
</evidence>
<evidence type="ECO:0000256" key="9">
    <source>
        <dbReference type="ARBA" id="ARBA00022842"/>
    </source>
</evidence>
<comment type="caution">
    <text evidence="18">Lacks conserved residue(s) required for the propagation of feature annotation.</text>
</comment>
<dbReference type="CDD" id="cd02540">
    <property type="entry name" value="GT2_GlmU_N_bac"/>
    <property type="match status" value="1"/>
</dbReference>
<accession>A0A7M1B439</accession>
<dbReference type="GO" id="GO:0000902">
    <property type="term" value="P:cell morphogenesis"/>
    <property type="evidence" value="ECO:0007669"/>
    <property type="project" value="UniProtKB-UniRule"/>
</dbReference>
<dbReference type="AlphaFoldDB" id="A0A7M1B439"/>
<feature type="region of interest" description="Linker" evidence="18">
    <location>
        <begin position="227"/>
        <end position="247"/>
    </location>
</feature>
<dbReference type="Gene3D" id="3.90.550.10">
    <property type="entry name" value="Spore Coat Polysaccharide Biosynthesis Protein SpsA, Chain A"/>
    <property type="match status" value="1"/>
</dbReference>
<keyword evidence="14 18" id="KW-0961">Cell wall biogenesis/degradation</keyword>
<feature type="binding site" evidence="18">
    <location>
        <position position="417"/>
    </location>
    <ligand>
        <name>acetyl-CoA</name>
        <dbReference type="ChEBI" id="CHEBI:57288"/>
    </ligand>
</feature>